<dbReference type="Gene3D" id="2.170.130.10">
    <property type="entry name" value="TonB-dependent receptor, plug domain"/>
    <property type="match status" value="1"/>
</dbReference>
<dbReference type="InterPro" id="IPR037066">
    <property type="entry name" value="Plug_dom_sf"/>
</dbReference>
<dbReference type="InterPro" id="IPR036942">
    <property type="entry name" value="Beta-barrel_TonB_sf"/>
</dbReference>
<evidence type="ECO:0000256" key="8">
    <source>
        <dbReference type="ARBA" id="ARBA00023065"/>
    </source>
</evidence>
<gene>
    <name evidence="17" type="ORF">J1N51_05125</name>
</gene>
<feature type="chain" id="PRO_5037725451" evidence="14">
    <location>
        <begin position="25"/>
        <end position="797"/>
    </location>
</feature>
<keyword evidence="11 12" id="KW-0998">Cell outer membrane</keyword>
<evidence type="ECO:0000256" key="4">
    <source>
        <dbReference type="ARBA" id="ARBA00022496"/>
    </source>
</evidence>
<accession>A0A975DFS2</accession>
<dbReference type="RefSeq" id="WP_208832894.1">
    <property type="nucleotide sequence ID" value="NZ_CP072110.1"/>
</dbReference>
<evidence type="ECO:0000256" key="5">
    <source>
        <dbReference type="ARBA" id="ARBA00022692"/>
    </source>
</evidence>
<dbReference type="KEGG" id="psym:J1N51_05125"/>
<keyword evidence="6 14" id="KW-0732">Signal</keyword>
<evidence type="ECO:0000256" key="11">
    <source>
        <dbReference type="ARBA" id="ARBA00023237"/>
    </source>
</evidence>
<dbReference type="Pfam" id="PF00593">
    <property type="entry name" value="TonB_dep_Rec_b-barrel"/>
    <property type="match status" value="1"/>
</dbReference>
<name>A0A975DFS2_9GAMM</name>
<dbReference type="GO" id="GO:0015344">
    <property type="term" value="F:siderophore uptake transmembrane transporter activity"/>
    <property type="evidence" value="ECO:0007669"/>
    <property type="project" value="TreeGrafter"/>
</dbReference>
<feature type="signal peptide" evidence="14">
    <location>
        <begin position="1"/>
        <end position="24"/>
    </location>
</feature>
<evidence type="ECO:0000259" key="16">
    <source>
        <dbReference type="Pfam" id="PF07715"/>
    </source>
</evidence>
<keyword evidence="10 12" id="KW-0472">Membrane</keyword>
<keyword evidence="3 12" id="KW-1134">Transmembrane beta strand</keyword>
<keyword evidence="9 13" id="KW-0798">TonB box</keyword>
<comment type="similarity">
    <text evidence="12 13">Belongs to the TonB-dependent receptor family.</text>
</comment>
<dbReference type="PANTHER" id="PTHR32552">
    <property type="entry name" value="FERRICHROME IRON RECEPTOR-RELATED"/>
    <property type="match status" value="1"/>
</dbReference>
<dbReference type="InterPro" id="IPR000531">
    <property type="entry name" value="Beta-barrel_TonB"/>
</dbReference>
<proteinExistence type="inferred from homology"/>
<dbReference type="PROSITE" id="PS00018">
    <property type="entry name" value="EF_HAND_1"/>
    <property type="match status" value="1"/>
</dbReference>
<dbReference type="InterPro" id="IPR039426">
    <property type="entry name" value="TonB-dep_rcpt-like"/>
</dbReference>
<keyword evidence="8" id="KW-0406">Ion transport</keyword>
<evidence type="ECO:0000256" key="14">
    <source>
        <dbReference type="SAM" id="SignalP"/>
    </source>
</evidence>
<evidence type="ECO:0000256" key="2">
    <source>
        <dbReference type="ARBA" id="ARBA00022448"/>
    </source>
</evidence>
<comment type="subcellular location">
    <subcellularLocation>
        <location evidence="1 12">Cell outer membrane</location>
        <topology evidence="1 12">Multi-pass membrane protein</topology>
    </subcellularLocation>
</comment>
<dbReference type="SUPFAM" id="SSF56935">
    <property type="entry name" value="Porins"/>
    <property type="match status" value="1"/>
</dbReference>
<evidence type="ECO:0000256" key="7">
    <source>
        <dbReference type="ARBA" id="ARBA00023004"/>
    </source>
</evidence>
<keyword evidence="5 12" id="KW-0812">Transmembrane</keyword>
<dbReference type="InterPro" id="IPR012910">
    <property type="entry name" value="Plug_dom"/>
</dbReference>
<evidence type="ECO:0000313" key="17">
    <source>
        <dbReference type="EMBL" id="QTH64840.1"/>
    </source>
</evidence>
<evidence type="ECO:0000256" key="13">
    <source>
        <dbReference type="RuleBase" id="RU003357"/>
    </source>
</evidence>
<dbReference type="GO" id="GO:0009279">
    <property type="term" value="C:cell outer membrane"/>
    <property type="evidence" value="ECO:0007669"/>
    <property type="project" value="UniProtKB-SubCell"/>
</dbReference>
<evidence type="ECO:0000256" key="6">
    <source>
        <dbReference type="ARBA" id="ARBA00022729"/>
    </source>
</evidence>
<dbReference type="InterPro" id="IPR018247">
    <property type="entry name" value="EF_Hand_1_Ca_BS"/>
</dbReference>
<dbReference type="PROSITE" id="PS52016">
    <property type="entry name" value="TONB_DEPENDENT_REC_3"/>
    <property type="match status" value="1"/>
</dbReference>
<dbReference type="Pfam" id="PF07715">
    <property type="entry name" value="Plug"/>
    <property type="match status" value="1"/>
</dbReference>
<keyword evidence="4" id="KW-0410">Iron transport</keyword>
<keyword evidence="18" id="KW-1185">Reference proteome</keyword>
<dbReference type="Gene3D" id="2.40.170.20">
    <property type="entry name" value="TonB-dependent receptor, beta-barrel domain"/>
    <property type="match status" value="1"/>
</dbReference>
<keyword evidence="7" id="KW-0408">Iron</keyword>
<evidence type="ECO:0000256" key="12">
    <source>
        <dbReference type="PROSITE-ProRule" id="PRU01360"/>
    </source>
</evidence>
<dbReference type="AlphaFoldDB" id="A0A975DFS2"/>
<evidence type="ECO:0000259" key="15">
    <source>
        <dbReference type="Pfam" id="PF00593"/>
    </source>
</evidence>
<dbReference type="Proteomes" id="UP000682739">
    <property type="component" value="Chromosome"/>
</dbReference>
<reference evidence="17" key="1">
    <citation type="submission" date="2021-03" db="EMBL/GenBank/DDBJ databases">
        <title>Description of Psychrosphaera ytuae sp. nov. isolated from deep sea sediment of South China Sea.</title>
        <authorList>
            <person name="Zhang J."/>
            <person name="Xu X.-D."/>
        </authorList>
    </citation>
    <scope>NUCLEOTIDE SEQUENCE</scope>
    <source>
        <strain evidence="17">MTZ26</strain>
    </source>
</reference>
<evidence type="ECO:0000256" key="10">
    <source>
        <dbReference type="ARBA" id="ARBA00023136"/>
    </source>
</evidence>
<keyword evidence="17" id="KW-0675">Receptor</keyword>
<evidence type="ECO:0000256" key="3">
    <source>
        <dbReference type="ARBA" id="ARBA00022452"/>
    </source>
</evidence>
<evidence type="ECO:0000256" key="1">
    <source>
        <dbReference type="ARBA" id="ARBA00004571"/>
    </source>
</evidence>
<feature type="domain" description="TonB-dependent receptor-like beta-barrel" evidence="15">
    <location>
        <begin position="310"/>
        <end position="759"/>
    </location>
</feature>
<evidence type="ECO:0000313" key="18">
    <source>
        <dbReference type="Proteomes" id="UP000682739"/>
    </source>
</evidence>
<keyword evidence="2 12" id="KW-0813">Transport</keyword>
<feature type="domain" description="TonB-dependent receptor plug" evidence="16">
    <location>
        <begin position="52"/>
        <end position="165"/>
    </location>
</feature>
<dbReference type="EMBL" id="CP072110">
    <property type="protein sequence ID" value="QTH64840.1"/>
    <property type="molecule type" value="Genomic_DNA"/>
</dbReference>
<evidence type="ECO:0000256" key="9">
    <source>
        <dbReference type="ARBA" id="ARBA00023077"/>
    </source>
</evidence>
<sequence length="797" mass="86588">MNRKTINKFIISSVALAVSSNLYAAEEPKDSDKKGLDFERIVVTGVPKGTTVMNSSVSISSLSAEEIEVTTPRTTAEAFRSIPGVRSESTGGEGNANIAVRGLPVAAGGAKFLQLQEDGLPIMQFGDIAFGNADIFLRVDSTMQTIESIRGGSASTLASNAPGGIINVISKTGQNEGGSVSTTFGLDYDSFRTDFEYGDEIGNDLFFHIGGFTRQGDGPRDPGYTANKGGQIKANITKEFDKGYVRLYLKHLDDKSIGYLPMPMQANGDSVAGFDSLSDTPHSPYFLSTLSLGADGEIRRGDMRDGMNPEVDSIGFEASFDLGNDWGIENRLRKSNVSGHFLSPFPAEVGNSQTIADSIAGPNAQLTYANGPNAGQDYTNDNLMRIHTFDVAMNDFGSIVSDTKLTKDFDNTSVTFGYYTASQNIKMSWLWNSYLLELKGNDAALVDVADATGESYSDNGLYAYGVPFWGNCCQRNYDAEYDITAPYIAVTTQLDDLTIDVSIRRDNGEASGTYAGAVTSTVDMNRDGVISRPEMDVVSIDNANPMPINYDWGYTSYSIGANYIIDENVAVFGRLSHGGRANADRLLFGKVNADGSVAAQDAVDEVDQFEVGVKYRQDKLSLFATLFNAETEEQNFEATSQQFFDRVYDATGLELEGVYYVGDFDIRGSVTWTDAEISEDAINPDVVGNTPRRQADFIYSLITRYNYEKGSAGLSFIGTTDAYAQDNNDLKFDGYTQVNAFASYFLSESLSVSLNINNLFDTVGITEAEEGSVPDNNIIRARAINGRTSSLTFKYTF</sequence>
<dbReference type="PANTHER" id="PTHR32552:SF89">
    <property type="entry name" value="CATECHOLATE SIDEROPHORE RECEPTOR FIU"/>
    <property type="match status" value="1"/>
</dbReference>
<protein>
    <submittedName>
        <fullName evidence="17">TonB-dependent receptor</fullName>
    </submittedName>
</protein>
<organism evidence="17 18">
    <name type="scientific">Psychrosphaera ytuae</name>
    <dbReference type="NCBI Taxonomy" id="2820710"/>
    <lineage>
        <taxon>Bacteria</taxon>
        <taxon>Pseudomonadati</taxon>
        <taxon>Pseudomonadota</taxon>
        <taxon>Gammaproteobacteria</taxon>
        <taxon>Alteromonadales</taxon>
        <taxon>Pseudoalteromonadaceae</taxon>
        <taxon>Psychrosphaera</taxon>
    </lineage>
</organism>